<evidence type="ECO:0000259" key="1">
    <source>
        <dbReference type="PROSITE" id="PS50280"/>
    </source>
</evidence>
<dbReference type="OrthoDB" id="265717at2759"/>
<dbReference type="STRING" id="1408157.A0A1J7J152"/>
<dbReference type="InterPro" id="IPR053185">
    <property type="entry name" value="SET_domain_protein"/>
</dbReference>
<dbReference type="PANTHER" id="PTHR47332">
    <property type="entry name" value="SET DOMAIN-CONTAINING PROTEIN 5"/>
    <property type="match status" value="1"/>
</dbReference>
<dbReference type="PANTHER" id="PTHR47332:SF6">
    <property type="entry name" value="SET DOMAIN-CONTAINING PROTEIN"/>
    <property type="match status" value="1"/>
</dbReference>
<accession>A0A1J7J152</accession>
<dbReference type="InterPro" id="IPR046341">
    <property type="entry name" value="SET_dom_sf"/>
</dbReference>
<dbReference type="Gene3D" id="2.170.270.10">
    <property type="entry name" value="SET domain"/>
    <property type="match status" value="1"/>
</dbReference>
<dbReference type="AlphaFoldDB" id="A0A1J7J152"/>
<dbReference type="InterPro" id="IPR001214">
    <property type="entry name" value="SET_dom"/>
</dbReference>
<feature type="domain" description="SET" evidence="1">
    <location>
        <begin position="126"/>
        <end position="282"/>
    </location>
</feature>
<reference evidence="2 3" key="1">
    <citation type="submission" date="2016-10" db="EMBL/GenBank/DDBJ databases">
        <title>Draft genome sequence of Coniochaeta ligniaria NRRL30616, a lignocellulolytic fungus for bioabatement of inhibitors in plant biomass hydrolysates.</title>
        <authorList>
            <consortium name="DOE Joint Genome Institute"/>
            <person name="Jimenez D.J."/>
            <person name="Hector R.E."/>
            <person name="Riley R."/>
            <person name="Sun H."/>
            <person name="Grigoriev I.V."/>
            <person name="Van Elsas J.D."/>
            <person name="Nichols N.N."/>
        </authorList>
    </citation>
    <scope>NUCLEOTIDE SEQUENCE [LARGE SCALE GENOMIC DNA]</scope>
    <source>
        <strain evidence="2 3">NRRL 30616</strain>
    </source>
</reference>
<dbReference type="SMART" id="SM00317">
    <property type="entry name" value="SET"/>
    <property type="match status" value="1"/>
</dbReference>
<dbReference type="Proteomes" id="UP000182658">
    <property type="component" value="Unassembled WGS sequence"/>
</dbReference>
<dbReference type="SUPFAM" id="SSF82199">
    <property type="entry name" value="SET domain"/>
    <property type="match status" value="1"/>
</dbReference>
<dbReference type="InParanoid" id="A0A1J7J152"/>
<organism evidence="2 3">
    <name type="scientific">Coniochaeta ligniaria NRRL 30616</name>
    <dbReference type="NCBI Taxonomy" id="1408157"/>
    <lineage>
        <taxon>Eukaryota</taxon>
        <taxon>Fungi</taxon>
        <taxon>Dikarya</taxon>
        <taxon>Ascomycota</taxon>
        <taxon>Pezizomycotina</taxon>
        <taxon>Sordariomycetes</taxon>
        <taxon>Sordariomycetidae</taxon>
        <taxon>Coniochaetales</taxon>
        <taxon>Coniochaetaceae</taxon>
        <taxon>Coniochaeta</taxon>
    </lineage>
</organism>
<protein>
    <submittedName>
        <fullName evidence="2">SET domain-containing protein</fullName>
    </submittedName>
</protein>
<keyword evidence="3" id="KW-1185">Reference proteome</keyword>
<evidence type="ECO:0000313" key="3">
    <source>
        <dbReference type="Proteomes" id="UP000182658"/>
    </source>
</evidence>
<dbReference type="Pfam" id="PF00856">
    <property type="entry name" value="SET"/>
    <property type="match status" value="1"/>
</dbReference>
<name>A0A1J7J152_9PEZI</name>
<dbReference type="EMBL" id="KV875094">
    <property type="protein sequence ID" value="OIW33767.1"/>
    <property type="molecule type" value="Genomic_DNA"/>
</dbReference>
<dbReference type="PROSITE" id="PS50280">
    <property type="entry name" value="SET"/>
    <property type="match status" value="1"/>
</dbReference>
<proteinExistence type="predicted"/>
<sequence>MCGSREVPSLLPSFDPICRSNVPGTGYLASGDPNHKAHGAGHCPQANCTAHGHRSQHSWTRSSPCFRSKGNKHEYCVFTDSTFAENRGTTLVTTAERAAYLERIPAYTDPSVTKGINQDIIRTKPAKYKVEKIEGKGLGVIATGFINRGELIMANTVSLMFDYAAYENLERDDYLDIQAQAVDSLPEAHRRLILDMSTHDEGNFTYLELVEKITSTNAFDVDPDDDDVDQDNKFYVIFPEIARMNHDCRPAADYYFDLETLTQYVHAVRPIYPGEEITVTYIDPTMRQAARAHKLHDTWGFRCACPSCTASRPAIAASDDRLRQIEELRPEFNKFRSASRATPQMAELLVSLYEQERLWGMMDEAYRYAAVEWNAVGEPWTATKYARLAIEHGIYLSGEKDGDVADMDELAADPWSHWSWMMRMKGRTGWKGRKGVAGDDED</sequence>
<dbReference type="CDD" id="cd20071">
    <property type="entry name" value="SET_SMYD"/>
    <property type="match status" value="1"/>
</dbReference>
<dbReference type="Gene3D" id="1.10.220.160">
    <property type="match status" value="1"/>
</dbReference>
<gene>
    <name evidence="2" type="ORF">CONLIGDRAFT_569887</name>
</gene>
<evidence type="ECO:0000313" key="2">
    <source>
        <dbReference type="EMBL" id="OIW33767.1"/>
    </source>
</evidence>